<evidence type="ECO:0000313" key="1">
    <source>
        <dbReference type="EMBL" id="SVD88609.1"/>
    </source>
</evidence>
<reference evidence="1" key="1">
    <citation type="submission" date="2018-05" db="EMBL/GenBank/DDBJ databases">
        <authorList>
            <person name="Lanie J.A."/>
            <person name="Ng W.-L."/>
            <person name="Kazmierczak K.M."/>
            <person name="Andrzejewski T.M."/>
            <person name="Davidsen T.M."/>
            <person name="Wayne K.J."/>
            <person name="Tettelin H."/>
            <person name="Glass J.I."/>
            <person name="Rusch D."/>
            <person name="Podicherti R."/>
            <person name="Tsui H.-C.T."/>
            <person name="Winkler M.E."/>
        </authorList>
    </citation>
    <scope>NUCLEOTIDE SEQUENCE</scope>
</reference>
<proteinExistence type="predicted"/>
<gene>
    <name evidence="1" type="ORF">METZ01_LOCUS441463</name>
</gene>
<organism evidence="1">
    <name type="scientific">marine metagenome</name>
    <dbReference type="NCBI Taxonomy" id="408172"/>
    <lineage>
        <taxon>unclassified sequences</taxon>
        <taxon>metagenomes</taxon>
        <taxon>ecological metagenomes</taxon>
    </lineage>
</organism>
<name>A0A382Z086_9ZZZZ</name>
<protein>
    <submittedName>
        <fullName evidence="1">Uncharacterized protein</fullName>
    </submittedName>
</protein>
<dbReference type="AlphaFoldDB" id="A0A382Z086"/>
<sequence>MPIFTMAKSDKSNDISVIKFIITLSVFIELADVT</sequence>
<accession>A0A382Z086</accession>
<dbReference type="EMBL" id="UINC01179759">
    <property type="protein sequence ID" value="SVD88609.1"/>
    <property type="molecule type" value="Genomic_DNA"/>
</dbReference>